<name>A0A1D9MBY2_9RHOB</name>
<gene>
    <name evidence="3" type="ORF">LPB142_08720</name>
</gene>
<dbReference type="RefSeq" id="WP_071166140.1">
    <property type="nucleotide sequence ID" value="NZ_CP017781.1"/>
</dbReference>
<reference evidence="3 4" key="1">
    <citation type="submission" date="2016-10" db="EMBL/GenBank/DDBJ databases">
        <title>Rhodobacter sp. LPB0142, isolated from sea water.</title>
        <authorList>
            <person name="Kim E."/>
            <person name="Yi H."/>
        </authorList>
    </citation>
    <scope>NUCLEOTIDE SEQUENCE [LARGE SCALE GENOMIC DNA]</scope>
    <source>
        <strain evidence="3 4">LPB0142</strain>
    </source>
</reference>
<dbReference type="PANTHER" id="PTHR43777">
    <property type="entry name" value="MOLYBDENUM COFACTOR CYTIDYLYLTRANSFERASE"/>
    <property type="match status" value="1"/>
</dbReference>
<dbReference type="PANTHER" id="PTHR43777:SF1">
    <property type="entry name" value="MOLYBDENUM COFACTOR CYTIDYLYLTRANSFERASE"/>
    <property type="match status" value="1"/>
</dbReference>
<evidence type="ECO:0000313" key="4">
    <source>
        <dbReference type="Proteomes" id="UP000176562"/>
    </source>
</evidence>
<dbReference type="GO" id="GO:0016779">
    <property type="term" value="F:nucleotidyltransferase activity"/>
    <property type="evidence" value="ECO:0007669"/>
    <property type="project" value="UniProtKB-ARBA"/>
</dbReference>
<dbReference type="Pfam" id="PF12804">
    <property type="entry name" value="NTP_transf_3"/>
    <property type="match status" value="1"/>
</dbReference>
<accession>A0A1D9MBY2</accession>
<dbReference type="InterPro" id="IPR029044">
    <property type="entry name" value="Nucleotide-diphossugar_trans"/>
</dbReference>
<dbReference type="EMBL" id="CP017781">
    <property type="protein sequence ID" value="AOZ69384.1"/>
    <property type="molecule type" value="Genomic_DNA"/>
</dbReference>
<keyword evidence="1" id="KW-0460">Magnesium</keyword>
<proteinExistence type="predicted"/>
<dbReference type="KEGG" id="rhp:LPB142_08720"/>
<evidence type="ECO:0000256" key="1">
    <source>
        <dbReference type="ARBA" id="ARBA00022842"/>
    </source>
</evidence>
<dbReference type="Gene3D" id="3.90.550.10">
    <property type="entry name" value="Spore Coat Polysaccharide Biosynthesis Protein SpsA, Chain A"/>
    <property type="match status" value="1"/>
</dbReference>
<dbReference type="STRING" id="1850250.LPB142_08720"/>
<dbReference type="SUPFAM" id="SSF53448">
    <property type="entry name" value="Nucleotide-diphospho-sugar transferases"/>
    <property type="match status" value="1"/>
</dbReference>
<sequence>MSGPFVGVLLAAGASRRFGAENKLLATWRGAPLVAAAAGAMRAAGCASYHAIVSESAVAAALPRAFAPHLIAPGQEMSASVRAALDLAEAAGAARLLIALGDMPAVPAAVFAALGRAARGSACQCGGTPMPPLLLLRADFAAARAATEGDHGARGWLREIPAAQLVPLRPAEARDIDRPADLAAAR</sequence>
<keyword evidence="4" id="KW-1185">Reference proteome</keyword>
<evidence type="ECO:0000313" key="3">
    <source>
        <dbReference type="EMBL" id="AOZ69384.1"/>
    </source>
</evidence>
<feature type="domain" description="MobA-like NTP transferase" evidence="2">
    <location>
        <begin position="7"/>
        <end position="160"/>
    </location>
</feature>
<dbReference type="Proteomes" id="UP000176562">
    <property type="component" value="Chromosome"/>
</dbReference>
<dbReference type="AlphaFoldDB" id="A0A1D9MBY2"/>
<organism evidence="3 4">
    <name type="scientific">Rhodobacter xanthinilyticus</name>
    <dbReference type="NCBI Taxonomy" id="1850250"/>
    <lineage>
        <taxon>Bacteria</taxon>
        <taxon>Pseudomonadati</taxon>
        <taxon>Pseudomonadota</taxon>
        <taxon>Alphaproteobacteria</taxon>
        <taxon>Rhodobacterales</taxon>
        <taxon>Rhodobacter group</taxon>
        <taxon>Rhodobacter</taxon>
    </lineage>
</organism>
<protein>
    <recommendedName>
        <fullName evidence="2">MobA-like NTP transferase domain-containing protein</fullName>
    </recommendedName>
</protein>
<dbReference type="InterPro" id="IPR025877">
    <property type="entry name" value="MobA-like_NTP_Trfase"/>
</dbReference>
<evidence type="ECO:0000259" key="2">
    <source>
        <dbReference type="Pfam" id="PF12804"/>
    </source>
</evidence>